<name>A0ABD6EPV3_9BILA</name>
<sequence length="205" mass="23114">MAPNTLEDLYTAKLNLELRVGHSTSPVGSVPSGNVPVIPSSQVMMQSSNNMINLPKLQIVKFDGDHRKWPQFLATFQHAIDAQPIADIEKVAYLLSYLEGEALEAVAGYTVASENHEPTKETLREKFGRPQILLNELYAELHNVQLPNKDNRDLAECVTSIERVLQQMQQMGEDIDNPQTELCIERRLPRWALLEIEQAKEADPN</sequence>
<dbReference type="Proteomes" id="UP001608902">
    <property type="component" value="Unassembled WGS sequence"/>
</dbReference>
<proteinExistence type="predicted"/>
<evidence type="ECO:0008006" key="3">
    <source>
        <dbReference type="Google" id="ProtNLM"/>
    </source>
</evidence>
<evidence type="ECO:0000313" key="2">
    <source>
        <dbReference type="Proteomes" id="UP001608902"/>
    </source>
</evidence>
<dbReference type="AlphaFoldDB" id="A0ABD6EPV3"/>
<dbReference type="PANTHER" id="PTHR22954:SF3">
    <property type="entry name" value="PROTEIN CBG08539"/>
    <property type="match status" value="1"/>
</dbReference>
<dbReference type="EMBL" id="JBGFUD010008032">
    <property type="protein sequence ID" value="MFH4981861.1"/>
    <property type="molecule type" value="Genomic_DNA"/>
</dbReference>
<protein>
    <recommendedName>
        <fullName evidence="3">Gag protein</fullName>
    </recommendedName>
</protein>
<dbReference type="Pfam" id="PF03564">
    <property type="entry name" value="DUF1759"/>
    <property type="match status" value="1"/>
</dbReference>
<gene>
    <name evidence="1" type="ORF">AB6A40_008570</name>
</gene>
<organism evidence="1 2">
    <name type="scientific">Gnathostoma spinigerum</name>
    <dbReference type="NCBI Taxonomy" id="75299"/>
    <lineage>
        <taxon>Eukaryota</taxon>
        <taxon>Metazoa</taxon>
        <taxon>Ecdysozoa</taxon>
        <taxon>Nematoda</taxon>
        <taxon>Chromadorea</taxon>
        <taxon>Rhabditida</taxon>
        <taxon>Spirurina</taxon>
        <taxon>Gnathostomatomorpha</taxon>
        <taxon>Gnathostomatoidea</taxon>
        <taxon>Gnathostomatidae</taxon>
        <taxon>Gnathostoma</taxon>
    </lineage>
</organism>
<keyword evidence="2" id="KW-1185">Reference proteome</keyword>
<evidence type="ECO:0000313" key="1">
    <source>
        <dbReference type="EMBL" id="MFH4981861.1"/>
    </source>
</evidence>
<dbReference type="InterPro" id="IPR005312">
    <property type="entry name" value="DUF1759"/>
</dbReference>
<dbReference type="PANTHER" id="PTHR22954">
    <property type="entry name" value="RETROVIRAL PROTEASE-RELATED"/>
    <property type="match status" value="1"/>
</dbReference>
<comment type="caution">
    <text evidence="1">The sequence shown here is derived from an EMBL/GenBank/DDBJ whole genome shotgun (WGS) entry which is preliminary data.</text>
</comment>
<accession>A0ABD6EPV3</accession>
<reference evidence="1 2" key="1">
    <citation type="submission" date="2024-08" db="EMBL/GenBank/DDBJ databases">
        <title>Gnathostoma spinigerum genome.</title>
        <authorList>
            <person name="Gonzalez-Bertolin B."/>
            <person name="Monzon S."/>
            <person name="Zaballos A."/>
            <person name="Jimenez P."/>
            <person name="Dekumyoy P."/>
            <person name="Varona S."/>
            <person name="Cuesta I."/>
            <person name="Sumanam S."/>
            <person name="Adisakwattana P."/>
            <person name="Gasser R.B."/>
            <person name="Hernandez-Gonzalez A."/>
            <person name="Young N.D."/>
            <person name="Perteguer M.J."/>
        </authorList>
    </citation>
    <scope>NUCLEOTIDE SEQUENCE [LARGE SCALE GENOMIC DNA]</scope>
    <source>
        <strain evidence="1">AL3</strain>
        <tissue evidence="1">Liver</tissue>
    </source>
</reference>